<comment type="subcellular location">
    <subcellularLocation>
        <location evidence="1">Membrane</location>
        <topology evidence="1">Multi-pass membrane protein</topology>
    </subcellularLocation>
</comment>
<keyword evidence="2" id="KW-0813">Transport</keyword>
<organism evidence="10 11">
    <name type="scientific">Vagococcus silagei</name>
    <dbReference type="NCBI Taxonomy" id="2508885"/>
    <lineage>
        <taxon>Bacteria</taxon>
        <taxon>Bacillati</taxon>
        <taxon>Bacillota</taxon>
        <taxon>Bacilli</taxon>
        <taxon>Lactobacillales</taxon>
        <taxon>Enterococcaceae</taxon>
        <taxon>Vagococcus</taxon>
    </lineage>
</organism>
<gene>
    <name evidence="10" type="ORF">ESZ54_08345</name>
</gene>
<dbReference type="InterPro" id="IPR027359">
    <property type="entry name" value="Volt_channel_dom_sf"/>
</dbReference>
<sequence length="245" mass="28217">MVTLKNFRTKKTYIVAMFLLIVLSIIVSVSDKVSSNLNYIILILFACDTLQDLWQSKNKKQYMREHVLDFVALIPFYHGFRVIKFIPLTFQLIRITSVGQRYFLPVINKLRETGTGRLFNVFLLIFIFLPLPLIWLEPNLHSYSDLLWWEMQTVTTVGYGDIAIETSVGRAIGMVLMILGVGIITTFTSSITRALSKPTSTEEEKKSEKLAKLVATKNFSNEELDLIEAWVKLEKQRRSKNNDSK</sequence>
<dbReference type="SUPFAM" id="SSF81324">
    <property type="entry name" value="Voltage-gated potassium channels"/>
    <property type="match status" value="1"/>
</dbReference>
<dbReference type="InterPro" id="IPR013099">
    <property type="entry name" value="K_chnl_dom"/>
</dbReference>
<dbReference type="GO" id="GO:0001508">
    <property type="term" value="P:action potential"/>
    <property type="evidence" value="ECO:0007669"/>
    <property type="project" value="TreeGrafter"/>
</dbReference>
<dbReference type="InterPro" id="IPR028325">
    <property type="entry name" value="VG_K_chnl"/>
</dbReference>
<dbReference type="GO" id="GO:0008076">
    <property type="term" value="C:voltage-gated potassium channel complex"/>
    <property type="evidence" value="ECO:0007669"/>
    <property type="project" value="InterPro"/>
</dbReference>
<feature type="transmembrane region" description="Helical" evidence="8">
    <location>
        <begin position="168"/>
        <end position="187"/>
    </location>
</feature>
<evidence type="ECO:0000256" key="3">
    <source>
        <dbReference type="ARBA" id="ARBA00022692"/>
    </source>
</evidence>
<feature type="domain" description="Potassium channel" evidence="9">
    <location>
        <begin position="139"/>
        <end position="196"/>
    </location>
</feature>
<dbReference type="Pfam" id="PF07885">
    <property type="entry name" value="Ion_trans_2"/>
    <property type="match status" value="1"/>
</dbReference>
<dbReference type="Gene3D" id="1.10.287.70">
    <property type="match status" value="1"/>
</dbReference>
<accession>A0A4S3B627</accession>
<keyword evidence="4 8" id="KW-1133">Transmembrane helix</keyword>
<evidence type="ECO:0000256" key="8">
    <source>
        <dbReference type="SAM" id="Phobius"/>
    </source>
</evidence>
<reference evidence="10 11" key="1">
    <citation type="submission" date="2019-01" db="EMBL/GenBank/DDBJ databases">
        <title>Vagococcus silagei sp. nov. isolated from brewer's grain.</title>
        <authorList>
            <person name="Guu J.-R."/>
        </authorList>
    </citation>
    <scope>NUCLEOTIDE SEQUENCE [LARGE SCALE GENOMIC DNA]</scope>
    <source>
        <strain evidence="10 11">2B-2</strain>
    </source>
</reference>
<evidence type="ECO:0000313" key="11">
    <source>
        <dbReference type="Proteomes" id="UP000310506"/>
    </source>
</evidence>
<comment type="caution">
    <text evidence="10">The sequence shown here is derived from an EMBL/GenBank/DDBJ whole genome shotgun (WGS) entry which is preliminary data.</text>
</comment>
<name>A0A4S3B627_9ENTE</name>
<proteinExistence type="predicted"/>
<protein>
    <recommendedName>
        <fullName evidence="9">Potassium channel domain-containing protein</fullName>
    </recommendedName>
</protein>
<keyword evidence="3 8" id="KW-0812">Transmembrane</keyword>
<keyword evidence="6 8" id="KW-0472">Membrane</keyword>
<feature type="transmembrane region" description="Helical" evidence="8">
    <location>
        <begin position="118"/>
        <end position="136"/>
    </location>
</feature>
<evidence type="ECO:0000256" key="5">
    <source>
        <dbReference type="ARBA" id="ARBA00023065"/>
    </source>
</evidence>
<evidence type="ECO:0000256" key="1">
    <source>
        <dbReference type="ARBA" id="ARBA00004141"/>
    </source>
</evidence>
<dbReference type="Proteomes" id="UP000310506">
    <property type="component" value="Unassembled WGS sequence"/>
</dbReference>
<feature type="transmembrane region" description="Helical" evidence="8">
    <location>
        <begin position="12"/>
        <end position="30"/>
    </location>
</feature>
<dbReference type="OrthoDB" id="9785285at2"/>
<dbReference type="AlphaFoldDB" id="A0A4S3B627"/>
<evidence type="ECO:0000256" key="2">
    <source>
        <dbReference type="ARBA" id="ARBA00022448"/>
    </source>
</evidence>
<keyword evidence="11" id="KW-1185">Reference proteome</keyword>
<dbReference type="EMBL" id="SDGV01000017">
    <property type="protein sequence ID" value="THB60966.1"/>
    <property type="molecule type" value="Genomic_DNA"/>
</dbReference>
<dbReference type="GO" id="GO:0005249">
    <property type="term" value="F:voltage-gated potassium channel activity"/>
    <property type="evidence" value="ECO:0007669"/>
    <property type="project" value="InterPro"/>
</dbReference>
<dbReference type="RefSeq" id="WP_136137211.1">
    <property type="nucleotide sequence ID" value="NZ_SDGV01000017.1"/>
</dbReference>
<evidence type="ECO:0000313" key="10">
    <source>
        <dbReference type="EMBL" id="THB60966.1"/>
    </source>
</evidence>
<dbReference type="PANTHER" id="PTHR11537">
    <property type="entry name" value="VOLTAGE-GATED POTASSIUM CHANNEL"/>
    <property type="match status" value="1"/>
</dbReference>
<evidence type="ECO:0000259" key="9">
    <source>
        <dbReference type="Pfam" id="PF07885"/>
    </source>
</evidence>
<dbReference type="PANTHER" id="PTHR11537:SF254">
    <property type="entry name" value="POTASSIUM VOLTAGE-GATED CHANNEL PROTEIN SHAB"/>
    <property type="match status" value="1"/>
</dbReference>
<evidence type="ECO:0000256" key="7">
    <source>
        <dbReference type="ARBA" id="ARBA00023303"/>
    </source>
</evidence>
<evidence type="ECO:0000256" key="4">
    <source>
        <dbReference type="ARBA" id="ARBA00022989"/>
    </source>
</evidence>
<evidence type="ECO:0000256" key="6">
    <source>
        <dbReference type="ARBA" id="ARBA00023136"/>
    </source>
</evidence>
<keyword evidence="7" id="KW-0407">Ion channel</keyword>
<keyword evidence="5" id="KW-0406">Ion transport</keyword>
<dbReference type="Gene3D" id="1.20.120.350">
    <property type="entry name" value="Voltage-gated potassium channels. Chain C"/>
    <property type="match status" value="1"/>
</dbReference>